<evidence type="ECO:0000313" key="3">
    <source>
        <dbReference type="Proteomes" id="UP000216752"/>
    </source>
</evidence>
<keyword evidence="3" id="KW-1185">Reference proteome</keyword>
<name>A0ABZ3IIR2_9FIRM</name>
<evidence type="ECO:0008006" key="4">
    <source>
        <dbReference type="Google" id="ProtNLM"/>
    </source>
</evidence>
<accession>A0ABZ3IIR2</accession>
<gene>
    <name evidence="2" type="ORF">SPSIL_017160</name>
</gene>
<evidence type="ECO:0000313" key="2">
    <source>
        <dbReference type="EMBL" id="XFO65576.1"/>
    </source>
</evidence>
<dbReference type="Proteomes" id="UP000216752">
    <property type="component" value="Chromosome"/>
</dbReference>
<protein>
    <recommendedName>
        <fullName evidence="4">TMhelix containing protein</fullName>
    </recommendedName>
</protein>
<sequence>MFETAYKVIAGIIAIWFAVGLLGCIVCGVFYCHKTPLYG</sequence>
<evidence type="ECO:0000256" key="1">
    <source>
        <dbReference type="SAM" id="Phobius"/>
    </source>
</evidence>
<keyword evidence="1" id="KW-0812">Transmembrane</keyword>
<proteinExistence type="predicted"/>
<keyword evidence="1" id="KW-0472">Membrane</keyword>
<dbReference type="EMBL" id="CP155573">
    <property type="protein sequence ID" value="XFO65576.1"/>
    <property type="molecule type" value="Genomic_DNA"/>
</dbReference>
<reference evidence="2" key="1">
    <citation type="submission" date="2024-05" db="EMBL/GenBank/DDBJ databases">
        <title>Isolation and characterization of Sporomusa carbonis sp. nov., a carboxydotrophic hydrogenogen in the genus of Sporomusa isolated from a charcoal burning pile.</title>
        <authorList>
            <person name="Boeer T."/>
            <person name="Rosenbaum F."/>
            <person name="Eysell L."/>
            <person name="Mueller V."/>
            <person name="Daniel R."/>
            <person name="Poehlein A."/>
        </authorList>
    </citation>
    <scope>NUCLEOTIDE SEQUENCE [LARGE SCALE GENOMIC DNA]</scope>
    <source>
        <strain evidence="2">DSM 10669</strain>
    </source>
</reference>
<feature type="transmembrane region" description="Helical" evidence="1">
    <location>
        <begin position="6"/>
        <end position="32"/>
    </location>
</feature>
<keyword evidence="1" id="KW-1133">Transmembrane helix</keyword>
<organism evidence="2 3">
    <name type="scientific">Sporomusa silvacetica DSM 10669</name>
    <dbReference type="NCBI Taxonomy" id="1123289"/>
    <lineage>
        <taxon>Bacteria</taxon>
        <taxon>Bacillati</taxon>
        <taxon>Bacillota</taxon>
        <taxon>Negativicutes</taxon>
        <taxon>Selenomonadales</taxon>
        <taxon>Sporomusaceae</taxon>
        <taxon>Sporomusa</taxon>
    </lineage>
</organism>
<dbReference type="PROSITE" id="PS51257">
    <property type="entry name" value="PROKAR_LIPOPROTEIN"/>
    <property type="match status" value="1"/>
</dbReference>